<organism evidence="1 2">
    <name type="scientific">Mucilaginibacter conchicola</name>
    <dbReference type="NCBI Taxonomy" id="2303333"/>
    <lineage>
        <taxon>Bacteria</taxon>
        <taxon>Pseudomonadati</taxon>
        <taxon>Bacteroidota</taxon>
        <taxon>Sphingobacteriia</taxon>
        <taxon>Sphingobacteriales</taxon>
        <taxon>Sphingobacteriaceae</taxon>
        <taxon>Mucilaginibacter</taxon>
    </lineage>
</organism>
<dbReference type="AlphaFoldDB" id="A0A372NUW8"/>
<evidence type="ECO:0000313" key="1">
    <source>
        <dbReference type="EMBL" id="RFZ92892.1"/>
    </source>
</evidence>
<dbReference type="OrthoDB" id="636834at2"/>
<accession>A0A372NUW8</accession>
<dbReference type="RefSeq" id="WP_117392601.1">
    <property type="nucleotide sequence ID" value="NZ_QWDC01000002.1"/>
</dbReference>
<proteinExistence type="predicted"/>
<gene>
    <name evidence="1" type="ORF">D0C36_15995</name>
</gene>
<protein>
    <submittedName>
        <fullName evidence="1">Uncharacterized protein</fullName>
    </submittedName>
</protein>
<name>A0A372NUW8_9SPHI</name>
<sequence>MRKEDYPFFSLEQLIDRLGEPDAKGIAEKDAQRIGDFFRAELAGVYMQLKADVFRTGYREDCGPVVRAYLKNIGFLITDVRKLLAGSLDDRLLSDICRGILMGLEALFTEVSEKFMSVGPEGGRQDGRSAGVPVKVLCNLSVDQIALLLKAADDIKLVSARSFSQVLQSVVPYLSTERMPDFSWKSARSSTYKMEAHDLDVAMDILESMLKKVRSYR</sequence>
<evidence type="ECO:0000313" key="2">
    <source>
        <dbReference type="Proteomes" id="UP000264217"/>
    </source>
</evidence>
<reference evidence="1 2" key="1">
    <citation type="submission" date="2018-08" db="EMBL/GenBank/DDBJ databases">
        <title>Mucilaginibacter sp. MYSH2.</title>
        <authorList>
            <person name="Seo T."/>
        </authorList>
    </citation>
    <scope>NUCLEOTIDE SEQUENCE [LARGE SCALE GENOMIC DNA]</scope>
    <source>
        <strain evidence="1 2">MYSH2</strain>
    </source>
</reference>
<comment type="caution">
    <text evidence="1">The sequence shown here is derived from an EMBL/GenBank/DDBJ whole genome shotgun (WGS) entry which is preliminary data.</text>
</comment>
<dbReference type="EMBL" id="QWDC01000002">
    <property type="protein sequence ID" value="RFZ92892.1"/>
    <property type="molecule type" value="Genomic_DNA"/>
</dbReference>
<dbReference type="Proteomes" id="UP000264217">
    <property type="component" value="Unassembled WGS sequence"/>
</dbReference>
<keyword evidence="2" id="KW-1185">Reference proteome</keyword>